<evidence type="ECO:0000313" key="1">
    <source>
        <dbReference type="EMBL" id="CAK7231024.1"/>
    </source>
</evidence>
<organism evidence="1 2">
    <name type="scientific">Sporothrix eucalyptigena</name>
    <dbReference type="NCBI Taxonomy" id="1812306"/>
    <lineage>
        <taxon>Eukaryota</taxon>
        <taxon>Fungi</taxon>
        <taxon>Dikarya</taxon>
        <taxon>Ascomycota</taxon>
        <taxon>Pezizomycotina</taxon>
        <taxon>Sordariomycetes</taxon>
        <taxon>Sordariomycetidae</taxon>
        <taxon>Ophiostomatales</taxon>
        <taxon>Ophiostomataceae</taxon>
        <taxon>Sporothrix</taxon>
    </lineage>
</organism>
<sequence length="241" mass="27287">MPTYTITVPEACSFGTALYSLPPKAAQHRIFAYLLFLLEIARATTQCECEHGVVSMAQQDQRLTLELLVHLVGTGIVDGSENLLHRMWLHMDRLHTRLRSVNHQFQSLGGDVAYIRSQWRVDNMWGKGRDNRFFKAATPEKKALLPFTLLNVARGLSIFHHVEGIKAQCPDLDDDQLLLLLWADICEVYAPLVGVTARKMMTDRPEDMEDLLLRYFELAKRPAVVAGLTAALRKDMRATSP</sequence>
<accession>A0ABP0CG18</accession>
<comment type="caution">
    <text evidence="1">The sequence shown here is derived from an EMBL/GenBank/DDBJ whole genome shotgun (WGS) entry which is preliminary data.</text>
</comment>
<reference evidence="1 2" key="1">
    <citation type="submission" date="2024-01" db="EMBL/GenBank/DDBJ databases">
        <authorList>
            <person name="Allen C."/>
            <person name="Tagirdzhanova G."/>
        </authorList>
    </citation>
    <scope>NUCLEOTIDE SEQUENCE [LARGE SCALE GENOMIC DNA]</scope>
</reference>
<name>A0ABP0CG18_9PEZI</name>
<dbReference type="Proteomes" id="UP001642482">
    <property type="component" value="Unassembled WGS sequence"/>
</dbReference>
<evidence type="ECO:0000313" key="2">
    <source>
        <dbReference type="Proteomes" id="UP001642482"/>
    </source>
</evidence>
<protein>
    <submittedName>
        <fullName evidence="1">Uncharacterized protein</fullName>
    </submittedName>
</protein>
<dbReference type="EMBL" id="CAWUHD010000098">
    <property type="protein sequence ID" value="CAK7231024.1"/>
    <property type="molecule type" value="Genomic_DNA"/>
</dbReference>
<gene>
    <name evidence="1" type="ORF">SEUCBS140593_007786</name>
</gene>
<proteinExistence type="predicted"/>
<keyword evidence="2" id="KW-1185">Reference proteome</keyword>